<gene>
    <name evidence="1" type="ORF">ACHKAR_09110</name>
</gene>
<proteinExistence type="predicted"/>
<reference evidence="1 2" key="1">
    <citation type="journal article" date="2013" name="Int. J. Syst. Evol. Microbiol.">
        <title>Marinoscillum luteum sp. nov., isolated from marine sediment.</title>
        <authorList>
            <person name="Cha I.T."/>
            <person name="Park S.J."/>
            <person name="Kim S.J."/>
            <person name="Kim J.G."/>
            <person name="Jung M.Y."/>
            <person name="Shin K.S."/>
            <person name="Kwon K.K."/>
            <person name="Yang S.H."/>
            <person name="Seo Y.S."/>
            <person name="Rhee S.K."/>
        </authorList>
    </citation>
    <scope>NUCLEOTIDE SEQUENCE [LARGE SCALE GENOMIC DNA]</scope>
    <source>
        <strain evidence="1 2">KCTC 23939</strain>
    </source>
</reference>
<evidence type="ECO:0000313" key="2">
    <source>
        <dbReference type="Proteomes" id="UP001610063"/>
    </source>
</evidence>
<organism evidence="1 2">
    <name type="scientific">Marinoscillum luteum</name>
    <dbReference type="NCBI Taxonomy" id="861051"/>
    <lineage>
        <taxon>Bacteria</taxon>
        <taxon>Pseudomonadati</taxon>
        <taxon>Bacteroidota</taxon>
        <taxon>Cytophagia</taxon>
        <taxon>Cytophagales</taxon>
        <taxon>Reichenbachiellaceae</taxon>
        <taxon>Marinoscillum</taxon>
    </lineage>
</organism>
<evidence type="ECO:0000313" key="1">
    <source>
        <dbReference type="EMBL" id="MFH6983596.1"/>
    </source>
</evidence>
<dbReference type="RefSeq" id="WP_395417146.1">
    <property type="nucleotide sequence ID" value="NZ_JBIPKE010000015.1"/>
</dbReference>
<name>A0ABW7N7K7_9BACT</name>
<dbReference type="EMBL" id="JBIPKE010000015">
    <property type="protein sequence ID" value="MFH6983596.1"/>
    <property type="molecule type" value="Genomic_DNA"/>
</dbReference>
<keyword evidence="2" id="KW-1185">Reference proteome</keyword>
<dbReference type="Proteomes" id="UP001610063">
    <property type="component" value="Unassembled WGS sequence"/>
</dbReference>
<protein>
    <submittedName>
        <fullName evidence="1">Uncharacterized protein</fullName>
    </submittedName>
</protein>
<accession>A0ABW7N7K7</accession>
<comment type="caution">
    <text evidence="1">The sequence shown here is derived from an EMBL/GenBank/DDBJ whole genome shotgun (WGS) entry which is preliminary data.</text>
</comment>
<sequence>MEDKHILEKIDLALAELLARDEFLLINDLSERSISHKLAEYLQTQFPDYHVDCEYNGSAANDYEKKKINIVWEQLAEAGLLHDREMELEGEVLIRSVFPDIIIHQRGSHDENLCIIEIKKSSSAVDHKYDHIKLQAYTSSNLDNVLKYQLGVFIEIAIGDNPDSSISMLFKNGIPVD</sequence>